<evidence type="ECO:0000256" key="2">
    <source>
        <dbReference type="ARBA" id="ARBA00022448"/>
    </source>
</evidence>
<evidence type="ECO:0000256" key="1">
    <source>
        <dbReference type="ARBA" id="ARBA00009477"/>
    </source>
</evidence>
<feature type="domain" description="CzcB-like C-terminal circularly permuted SH3-like" evidence="7">
    <location>
        <begin position="344"/>
        <end position="402"/>
    </location>
</feature>
<dbReference type="GO" id="GO:0060003">
    <property type="term" value="P:copper ion export"/>
    <property type="evidence" value="ECO:0007669"/>
    <property type="project" value="TreeGrafter"/>
</dbReference>
<evidence type="ECO:0000259" key="7">
    <source>
        <dbReference type="Pfam" id="PF25975"/>
    </source>
</evidence>
<dbReference type="Pfam" id="PF25975">
    <property type="entry name" value="CzcB_C"/>
    <property type="match status" value="1"/>
</dbReference>
<dbReference type="Pfam" id="PF25919">
    <property type="entry name" value="BSH_CusB"/>
    <property type="match status" value="1"/>
</dbReference>
<sequence length="515" mass="56038">MKGLFRIFGLVALVIVAGLSIGLGMSWGPEFSSQILTKLSSPASATEASGEESDSNEPLYWVAPMDPNYRRDQPGKSPMGMDLVPVFKQSGEALPAGTVEISPAVINNLGVRTAKVEHAILADAIETVGYVGFDERQLQEVHARVAGWLRRLHVRSDGDPIEKFGRLYDIYSPELISAQEEYLIALDSGDTVLIDASQDKLANLGVSSGTIDRIRQNRTVIQQIRVYAPQAGVVDSLSVGQGAYVTPGQRLLRIASMDPVWIEGEVFESQLAKLRVGAAVEIQTDAVPGRRWQGQVDYIYPVLNSVTRTAKLRIVLENPDGALLPNMFTRLSIAADAPEPALLVAREALIRTGTMERVVLATGEGHFKSVAVTIGRRSRGQVQILEGLEEGDEVVISAQFLIDSESSIASDFMRMSELDESLSGNRSGPEKTSEAVWAIGVLEAINEKEGIASISHEPIPEWEWPAMSMKFSLDDAVDIEPLKDGDSIRFRVFETDAGDYQINAIEAADTGEAFQ</sequence>
<proteinExistence type="inferred from homology"/>
<dbReference type="OrthoDB" id="9806939at2"/>
<dbReference type="InterPro" id="IPR058791">
    <property type="entry name" value="3HB_CusB"/>
</dbReference>
<dbReference type="PANTHER" id="PTHR30097">
    <property type="entry name" value="CATION EFFLUX SYSTEM PROTEIN CUSB"/>
    <property type="match status" value="1"/>
</dbReference>
<name>A0A2Z2NZV6_9GAMM</name>
<dbReference type="Gene3D" id="2.40.50.320">
    <property type="entry name" value="Copper binding periplasmic protein CusF"/>
    <property type="match status" value="1"/>
</dbReference>
<dbReference type="RefSeq" id="WP_088918570.1">
    <property type="nucleotide sequence ID" value="NZ_CP018632.1"/>
</dbReference>
<dbReference type="SUPFAM" id="SSF111369">
    <property type="entry name" value="HlyD-like secretion proteins"/>
    <property type="match status" value="1"/>
</dbReference>
<organism evidence="8 9">
    <name type="scientific">Granulosicoccus antarcticus IMCC3135</name>
    <dbReference type="NCBI Taxonomy" id="1192854"/>
    <lineage>
        <taxon>Bacteria</taxon>
        <taxon>Pseudomonadati</taxon>
        <taxon>Pseudomonadota</taxon>
        <taxon>Gammaproteobacteria</taxon>
        <taxon>Chromatiales</taxon>
        <taxon>Granulosicoccaceae</taxon>
        <taxon>Granulosicoccus</taxon>
    </lineage>
</organism>
<gene>
    <name evidence="8" type="primary">cusB</name>
    <name evidence="8" type="ORF">IMCC3135_16425</name>
</gene>
<dbReference type="InterPro" id="IPR042230">
    <property type="entry name" value="CusF_sf"/>
</dbReference>
<dbReference type="AlphaFoldDB" id="A0A2Z2NZV6"/>
<dbReference type="Gene3D" id="6.10.140.730">
    <property type="match status" value="1"/>
</dbReference>
<evidence type="ECO:0000313" key="8">
    <source>
        <dbReference type="EMBL" id="ASJ73367.1"/>
    </source>
</evidence>
<protein>
    <submittedName>
        <fullName evidence="8">Cation efflux system protein CusB</fullName>
    </submittedName>
</protein>
<dbReference type="Pfam" id="PF11604">
    <property type="entry name" value="CusF_Ec"/>
    <property type="match status" value="1"/>
</dbReference>
<comment type="similarity">
    <text evidence="1">Belongs to the membrane fusion protein (MFP) (TC 8.A.1) family.</text>
</comment>
<reference evidence="8 9" key="1">
    <citation type="submission" date="2016-12" db="EMBL/GenBank/DDBJ databases">
        <authorList>
            <person name="Song W.-J."/>
            <person name="Kurnit D.M."/>
        </authorList>
    </citation>
    <scope>NUCLEOTIDE SEQUENCE [LARGE SCALE GENOMIC DNA]</scope>
    <source>
        <strain evidence="8 9">IMCC3135</strain>
    </source>
</reference>
<accession>A0A2Z2NZV6</accession>
<dbReference type="InterPro" id="IPR058649">
    <property type="entry name" value="CzcB_C"/>
</dbReference>
<dbReference type="Pfam" id="PF25954">
    <property type="entry name" value="Beta-barrel_RND_2"/>
    <property type="match status" value="1"/>
</dbReference>
<dbReference type="FunFam" id="2.40.30.170:FF:000010">
    <property type="entry name" value="Efflux RND transporter periplasmic adaptor subunit"/>
    <property type="match status" value="1"/>
</dbReference>
<evidence type="ECO:0000313" key="9">
    <source>
        <dbReference type="Proteomes" id="UP000250079"/>
    </source>
</evidence>
<dbReference type="PANTHER" id="PTHR30097:SF15">
    <property type="entry name" value="CATION EFFLUX SYSTEM PROTEIN CUSB"/>
    <property type="match status" value="1"/>
</dbReference>
<dbReference type="InterPro" id="IPR006143">
    <property type="entry name" value="RND_pump_MFP"/>
</dbReference>
<evidence type="ECO:0000259" key="5">
    <source>
        <dbReference type="Pfam" id="PF25919"/>
    </source>
</evidence>
<dbReference type="Gene3D" id="2.40.420.20">
    <property type="match status" value="1"/>
</dbReference>
<dbReference type="Pfam" id="PF19335">
    <property type="entry name" value="HMBD"/>
    <property type="match status" value="1"/>
</dbReference>
<evidence type="ECO:0000259" key="4">
    <source>
        <dbReference type="Pfam" id="PF25869"/>
    </source>
</evidence>
<dbReference type="GO" id="GO:0016020">
    <property type="term" value="C:membrane"/>
    <property type="evidence" value="ECO:0007669"/>
    <property type="project" value="InterPro"/>
</dbReference>
<dbReference type="InterPro" id="IPR021647">
    <property type="entry name" value="CusF_Ec"/>
</dbReference>
<keyword evidence="2" id="KW-0813">Transport</keyword>
<dbReference type="NCBIfam" id="TIGR01730">
    <property type="entry name" value="RND_mfp"/>
    <property type="match status" value="1"/>
</dbReference>
<feature type="domain" description="Heavy metal binding" evidence="3">
    <location>
        <begin position="60"/>
        <end position="86"/>
    </location>
</feature>
<dbReference type="GO" id="GO:0022857">
    <property type="term" value="F:transmembrane transporter activity"/>
    <property type="evidence" value="ECO:0007669"/>
    <property type="project" value="InterPro"/>
</dbReference>
<dbReference type="Pfam" id="PF25869">
    <property type="entry name" value="3HB_CusB"/>
    <property type="match status" value="1"/>
</dbReference>
<dbReference type="InterPro" id="IPR058792">
    <property type="entry name" value="Beta-barrel_RND_2"/>
</dbReference>
<dbReference type="GO" id="GO:0015679">
    <property type="term" value="P:plasma membrane copper ion transport"/>
    <property type="evidence" value="ECO:0007669"/>
    <property type="project" value="TreeGrafter"/>
</dbReference>
<dbReference type="KEGG" id="gai:IMCC3135_16425"/>
<dbReference type="GO" id="GO:0046914">
    <property type="term" value="F:transition metal ion binding"/>
    <property type="evidence" value="ECO:0007669"/>
    <property type="project" value="TreeGrafter"/>
</dbReference>
<keyword evidence="9" id="KW-1185">Reference proteome</keyword>
<evidence type="ECO:0000259" key="6">
    <source>
        <dbReference type="Pfam" id="PF25954"/>
    </source>
</evidence>
<evidence type="ECO:0000259" key="3">
    <source>
        <dbReference type="Pfam" id="PF19335"/>
    </source>
</evidence>
<dbReference type="EMBL" id="CP018632">
    <property type="protein sequence ID" value="ASJ73367.1"/>
    <property type="molecule type" value="Genomic_DNA"/>
</dbReference>
<feature type="domain" description="CusB-like barrel-sandwich hybrid" evidence="5">
    <location>
        <begin position="139"/>
        <end position="255"/>
    </location>
</feature>
<dbReference type="InterPro" id="IPR051909">
    <property type="entry name" value="MFP_Cation_Efflux"/>
</dbReference>
<dbReference type="InterPro" id="IPR058790">
    <property type="entry name" value="BSH_CusB"/>
</dbReference>
<dbReference type="GO" id="GO:0030288">
    <property type="term" value="C:outer membrane-bounded periplasmic space"/>
    <property type="evidence" value="ECO:0007669"/>
    <property type="project" value="TreeGrafter"/>
</dbReference>
<dbReference type="InterPro" id="IPR045800">
    <property type="entry name" value="HMBD"/>
</dbReference>
<dbReference type="Proteomes" id="UP000250079">
    <property type="component" value="Chromosome"/>
</dbReference>
<feature type="domain" description="CusB-like three alpha-helical bundle" evidence="4">
    <location>
        <begin position="174"/>
        <end position="220"/>
    </location>
</feature>
<feature type="domain" description="CusB-like beta-barrel" evidence="6">
    <location>
        <begin position="259"/>
        <end position="335"/>
    </location>
</feature>
<dbReference type="Gene3D" id="2.40.30.170">
    <property type="match status" value="1"/>
</dbReference>